<feature type="coiled-coil region" evidence="1">
    <location>
        <begin position="1967"/>
        <end position="2022"/>
    </location>
</feature>
<keyword evidence="3" id="KW-1185">Reference proteome</keyword>
<evidence type="ECO:0000313" key="2">
    <source>
        <dbReference type="EMBL" id="OHT01666.1"/>
    </source>
</evidence>
<evidence type="ECO:0000256" key="1">
    <source>
        <dbReference type="SAM" id="Coils"/>
    </source>
</evidence>
<accession>A0A1J4JSC3</accession>
<evidence type="ECO:0000313" key="3">
    <source>
        <dbReference type="Proteomes" id="UP000179807"/>
    </source>
</evidence>
<dbReference type="Proteomes" id="UP000179807">
    <property type="component" value="Unassembled WGS sequence"/>
</dbReference>
<gene>
    <name evidence="2" type="ORF">TRFO_31449</name>
</gene>
<protein>
    <submittedName>
        <fullName evidence="2">Uncharacterized protein</fullName>
    </submittedName>
</protein>
<name>A0A1J4JSC3_9EUKA</name>
<organism evidence="2 3">
    <name type="scientific">Tritrichomonas foetus</name>
    <dbReference type="NCBI Taxonomy" id="1144522"/>
    <lineage>
        <taxon>Eukaryota</taxon>
        <taxon>Metamonada</taxon>
        <taxon>Parabasalia</taxon>
        <taxon>Tritrichomonadida</taxon>
        <taxon>Tritrichomonadidae</taxon>
        <taxon>Tritrichomonas</taxon>
    </lineage>
</organism>
<feature type="coiled-coil region" evidence="1">
    <location>
        <begin position="1369"/>
        <end position="1403"/>
    </location>
</feature>
<dbReference type="VEuPathDB" id="TrichDB:TRFO_31449"/>
<feature type="coiled-coil region" evidence="1">
    <location>
        <begin position="105"/>
        <end position="132"/>
    </location>
</feature>
<dbReference type="GeneID" id="94842648"/>
<feature type="coiled-coil region" evidence="1">
    <location>
        <begin position="923"/>
        <end position="1046"/>
    </location>
</feature>
<dbReference type="EMBL" id="MLAK01000901">
    <property type="protein sequence ID" value="OHT01666.1"/>
    <property type="molecule type" value="Genomic_DNA"/>
</dbReference>
<feature type="coiled-coil region" evidence="1">
    <location>
        <begin position="218"/>
        <end position="523"/>
    </location>
</feature>
<keyword evidence="1" id="KW-0175">Coiled coil</keyword>
<comment type="caution">
    <text evidence="2">The sequence shown here is derived from an EMBL/GenBank/DDBJ whole genome shotgun (WGS) entry which is preliminary data.</text>
</comment>
<reference evidence="2" key="1">
    <citation type="submission" date="2016-10" db="EMBL/GenBank/DDBJ databases">
        <authorList>
            <person name="Benchimol M."/>
            <person name="Almeida L.G."/>
            <person name="Vasconcelos A.T."/>
            <person name="Perreira-Neves A."/>
            <person name="Rosa I.A."/>
            <person name="Tasca T."/>
            <person name="Bogo M.R."/>
            <person name="de Souza W."/>
        </authorList>
    </citation>
    <scope>NUCLEOTIDE SEQUENCE [LARGE SCALE GENOMIC DNA]</scope>
    <source>
        <strain evidence="2">K</strain>
    </source>
</reference>
<sequence>MNELFSLFLERKNTFISSLQRAVTVVSADRFIKQMFEDDLSAMYIPDRVIELVKQILYEDRENFIEKLIHRLNSLEACIGSDLINEFEGVGMKILDLSNNQMNKEEEQRECIKLLKERIKQIENRFDEIQTQQTNSSIRQMKKINESIKSSFIDQSKSFLDIIRKTRKKSFHQTENLQKTIELLTKENQKMKKENLASKKVINETLSERDEILKETEGKDAIKYIQQLKNENNRLNEKNDTLSKQLKKIKEMNDNLVKASETLSSQNETLKNQKNELENEKMKMQKIINENQNLSNRNKVNGEKSISEYKERITRIKNTAENAIIEAKKEIDNLNKTKAENTQIIKKLTNQISELNNEVLNEKNKNQEQSLIISNLEKQNQNEFNQTEKLKEKIKILEENSKVLESTKNSLMMTSEEVSTYKDRIKELQNQLFHTNDKIETLINENSELKSLEIEYKISQNANIKLQNQLDDLTMKIEELSQKSNEYNLTISEKNKTIENLTKANLQLKSENEKLLRQKATNEATIEAMKITKNAVIDNSNQIETLLAQNNELSSALKTKDLEVTKIKEANKELYEKLHSKSKNSDGIFSISSLETMNYADQTQQLNKSDLKRLQKELKKLTKEKEKAVQNLISFREQIFSELSVNNEIDFLVKIKTMKENDILLKSICNLLEINDNSLITIVLKREIESKNDIKRILSIGKDDDIPSVLRSMNINFDNHGNRQLTAKEDSIITRIAPMIKVDNIDQIPSKIHKLILKEADNSILIQQICKLMNTIDQSQLVSEIHSLILREKENNEFIHKAISIIETNPRSILQNTFSIIQKIKDMKLNNDKIDLMKIDLNCNDIDEVQKKIIVLLNDQKDFNHIKEIFSIYDDNSELIDTVSEMKNYLKQSCNILSLKDETKLVNSIQKMKIDFIDTQAKITEKDENLNRLNEKMIELEEKLVHVSKKITNKEKEKNDEQISLLKESLSESNRKASNLQLQLKEKQALIEELNQSMHTYLNEISKLKLENTKANSIISELHNRIKEVSTEIIELQNKLKTNTEMIELQNKLKTNAEIIELQNKLKTNTEILDLQSKTNNTTLEATSKDVQEKKLSKNENNILKSIGSLLNATDPNGYTNEIESLKSQVEFLNEQLNAISMTISVNPTDPLQMKIDEIVNDLNLSNTIFDKLFRILNIPSKSDIVPTVSEMQKQLVSYRQKERMLMAATNVNSDVSLLSTVRELKQIVDSTKNQFDLPSVNDIVDLSDIFSLISVKSLKEAKDKIKDLLMKEKICTEIYTIFDANNKELTDLPSIAAKFVEFHDKSKIKKLCIQMKVDNNDQFLQKVEIFNDTILKITQILGTDLNSIVENITNLLKCNDNITTILGIQNSQQIESELQNRIQELTKLRAEHNQILNDLKVDDQYLIKRLHELIKSHKTFTKILKKLNIKENEIIPAVLGYQEISENISEILENNGSNSLEHLSEKFYKIKKSEKKTCSLLNITKKSEINPTIKHMKSTIDNAKELLHSDDIISSIQQQLNFVSEIKSIISSNSAWAGKDLSLNLIEEIKSLYNTINNTRQILKSFSPDNDINDLNILIKNVKLTSEKYNKIQSLINAEDVYSTIQEMNECINAIKSIYKTTNLSELIEQIRASFELIQNIKNVVKSDDILTDIKKNYKCIEKIKGVLQTNDILPFIKENYETTKIINNIINENEIIKEIMSDIEKEHNYSIGFSIDKNSFDLIKTITMMFSIMNSIYQIFNTGNFLPIIKSNKDMINEIKEILASDNIIETIKSENNTVITIKALFKSSEDIIQNVKNNINLLTQITSLFGEDEDIITKIKSNIDLINSLQNISGTSIENIIDNYQNLIKENQKYKSFCSELQTKMFTFKNDHNNSDEKVTINSLKNKLRLIVEEYKQRTEDAHRVIEKAASLGYKGSSVYDATEYIVSNELKLEKQRNLMESHKSLTELRQTTDKERSINESQNQKANVVIQQLRKNIAEIRESENQVQQELIDEKQKRKALETELVHLKELNKSLSTMINDV</sequence>
<dbReference type="RefSeq" id="XP_068354802.1">
    <property type="nucleotide sequence ID" value="XM_068507944.1"/>
</dbReference>
<proteinExistence type="predicted"/>
<feature type="coiled-coil region" evidence="1">
    <location>
        <begin position="604"/>
        <end position="638"/>
    </location>
</feature>